<proteinExistence type="predicted"/>
<accession>A0A1G5SCW2</accession>
<name>A0A1G5SCW2_9PROT</name>
<dbReference type="CDD" id="cd13400">
    <property type="entry name" value="LT_IagB-like"/>
    <property type="match status" value="1"/>
</dbReference>
<dbReference type="Proteomes" id="UP000198729">
    <property type="component" value="Unassembled WGS sequence"/>
</dbReference>
<evidence type="ECO:0000259" key="2">
    <source>
        <dbReference type="Pfam" id="PF01464"/>
    </source>
</evidence>
<feature type="signal peptide" evidence="1">
    <location>
        <begin position="1"/>
        <end position="18"/>
    </location>
</feature>
<dbReference type="Gene3D" id="1.10.530.10">
    <property type="match status" value="1"/>
</dbReference>
<evidence type="ECO:0000256" key="1">
    <source>
        <dbReference type="SAM" id="SignalP"/>
    </source>
</evidence>
<evidence type="ECO:0000313" key="3">
    <source>
        <dbReference type="EMBL" id="SCZ85023.1"/>
    </source>
</evidence>
<organism evidence="3 4">
    <name type="scientific">Nitrosomonas mobilis</name>
    <dbReference type="NCBI Taxonomy" id="51642"/>
    <lineage>
        <taxon>Bacteria</taxon>
        <taxon>Pseudomonadati</taxon>
        <taxon>Pseudomonadota</taxon>
        <taxon>Betaproteobacteria</taxon>
        <taxon>Nitrosomonadales</taxon>
        <taxon>Nitrosomonadaceae</taxon>
        <taxon>Nitrosomonas</taxon>
    </lineage>
</organism>
<protein>
    <submittedName>
        <fullName evidence="3">Invasion protein iagB</fullName>
    </submittedName>
</protein>
<reference evidence="3 4" key="1">
    <citation type="submission" date="2016-10" db="EMBL/GenBank/DDBJ databases">
        <authorList>
            <person name="de Groot N.N."/>
        </authorList>
    </citation>
    <scope>NUCLEOTIDE SEQUENCE [LARGE SCALE GENOMIC DNA]</scope>
    <source>
        <strain evidence="3">1</strain>
    </source>
</reference>
<dbReference type="OrthoDB" id="9808681at2"/>
<keyword evidence="4" id="KW-1185">Reference proteome</keyword>
<dbReference type="RefSeq" id="WP_090284952.1">
    <property type="nucleotide sequence ID" value="NZ_FMWO01000040.1"/>
</dbReference>
<keyword evidence="1" id="KW-0732">Signal</keyword>
<feature type="chain" id="PRO_5011437462" evidence="1">
    <location>
        <begin position="19"/>
        <end position="141"/>
    </location>
</feature>
<sequence>MKTLFLLMILLFPLLAGAACFDEAAQRYRIYPDLLKAISKVESNGNPRAVNRSNKNGSRDIGHMQINSSWLRKLGKYGISEQSLFDPCINTFVGAWVLANNFRELGYNWTAIGAYNTKSPDKRIIYARKVENALNRIRNQQ</sequence>
<dbReference type="AlphaFoldDB" id="A0A1G5SCW2"/>
<evidence type="ECO:0000313" key="4">
    <source>
        <dbReference type="Proteomes" id="UP000198729"/>
    </source>
</evidence>
<dbReference type="InterPro" id="IPR023346">
    <property type="entry name" value="Lysozyme-like_dom_sf"/>
</dbReference>
<dbReference type="STRING" id="51642.NSMM_330043"/>
<feature type="domain" description="Transglycosylase SLT" evidence="2">
    <location>
        <begin position="20"/>
        <end position="117"/>
    </location>
</feature>
<dbReference type="InterPro" id="IPR008258">
    <property type="entry name" value="Transglycosylase_SLT_dom_1"/>
</dbReference>
<dbReference type="SUPFAM" id="SSF53955">
    <property type="entry name" value="Lysozyme-like"/>
    <property type="match status" value="1"/>
</dbReference>
<dbReference type="EMBL" id="FMWO01000040">
    <property type="protein sequence ID" value="SCZ85023.1"/>
    <property type="molecule type" value="Genomic_DNA"/>
</dbReference>
<dbReference type="Pfam" id="PF01464">
    <property type="entry name" value="SLT"/>
    <property type="match status" value="1"/>
</dbReference>
<gene>
    <name evidence="3" type="primary">iagB</name>
    <name evidence="3" type="ORF">NSMM_330043</name>
</gene>
<dbReference type="PROSITE" id="PS51257">
    <property type="entry name" value="PROKAR_LIPOPROTEIN"/>
    <property type="match status" value="1"/>
</dbReference>